<keyword evidence="1" id="KW-0862">Zinc</keyword>
<dbReference type="GO" id="GO:0008270">
    <property type="term" value="F:zinc ion binding"/>
    <property type="evidence" value="ECO:0007669"/>
    <property type="project" value="UniProtKB-KW"/>
</dbReference>
<keyword evidence="1" id="KW-0863">Zinc-finger</keyword>
<dbReference type="PROSITE" id="PS50157">
    <property type="entry name" value="ZINC_FINGER_C2H2_2"/>
    <property type="match status" value="1"/>
</dbReference>
<feature type="domain" description="C2H2-type" evidence="2">
    <location>
        <begin position="35"/>
        <end position="71"/>
    </location>
</feature>
<keyword evidence="1" id="KW-0479">Metal-binding</keyword>
<dbReference type="AlphaFoldDB" id="A0AAW1BU76"/>
<name>A0AAW1BU76_CROAD</name>
<accession>A0AAW1BU76</accession>
<feature type="non-terminal residue" evidence="3">
    <location>
        <position position="1"/>
    </location>
</feature>
<comment type="caution">
    <text evidence="3">The sequence shown here is derived from an EMBL/GenBank/DDBJ whole genome shotgun (WGS) entry which is preliminary data.</text>
</comment>
<protein>
    <recommendedName>
        <fullName evidence="2">C2H2-type domain-containing protein</fullName>
    </recommendedName>
</protein>
<sequence>IVTKKLSASQLLTDSRNSAQGSKCQKAWSVGKLWIPCQTQAALQKTHECRKSFARRSLLLTHRKVHMESGSSQGLEAGKQLRPMIYLQNSHQHIIENRHKAAAARKHGAWETLGSPVRHKQHFGKPNQKNTRMLRAWEIFCLPVPPFDSQEGPCGKWIQSSFGG</sequence>
<proteinExistence type="predicted"/>
<dbReference type="InterPro" id="IPR013087">
    <property type="entry name" value="Znf_C2H2_type"/>
</dbReference>
<dbReference type="Proteomes" id="UP001474421">
    <property type="component" value="Unassembled WGS sequence"/>
</dbReference>
<evidence type="ECO:0000313" key="3">
    <source>
        <dbReference type="EMBL" id="KAK9405577.1"/>
    </source>
</evidence>
<evidence type="ECO:0000313" key="4">
    <source>
        <dbReference type="Proteomes" id="UP001474421"/>
    </source>
</evidence>
<gene>
    <name evidence="3" type="ORF">NXF25_004351</name>
</gene>
<dbReference type="EMBL" id="JAOTOJ010000002">
    <property type="protein sequence ID" value="KAK9405577.1"/>
    <property type="molecule type" value="Genomic_DNA"/>
</dbReference>
<reference evidence="3 4" key="1">
    <citation type="journal article" date="2024" name="Proc. Natl. Acad. Sci. U.S.A.">
        <title>The genetic regulatory architecture and epigenomic basis for age-related changes in rattlesnake venom.</title>
        <authorList>
            <person name="Hogan M.P."/>
            <person name="Holding M.L."/>
            <person name="Nystrom G.S."/>
            <person name="Colston T.J."/>
            <person name="Bartlett D.A."/>
            <person name="Mason A.J."/>
            <person name="Ellsworth S.A."/>
            <person name="Rautsaw R.M."/>
            <person name="Lawrence K.C."/>
            <person name="Strickland J.L."/>
            <person name="He B."/>
            <person name="Fraser P."/>
            <person name="Margres M.J."/>
            <person name="Gilbert D.M."/>
            <person name="Gibbs H.L."/>
            <person name="Parkinson C.L."/>
            <person name="Rokyta D.R."/>
        </authorList>
    </citation>
    <scope>NUCLEOTIDE SEQUENCE [LARGE SCALE GENOMIC DNA]</scope>
    <source>
        <strain evidence="3">DRR0105</strain>
    </source>
</reference>
<evidence type="ECO:0000256" key="1">
    <source>
        <dbReference type="PROSITE-ProRule" id="PRU00042"/>
    </source>
</evidence>
<evidence type="ECO:0000259" key="2">
    <source>
        <dbReference type="PROSITE" id="PS50157"/>
    </source>
</evidence>
<organism evidence="3 4">
    <name type="scientific">Crotalus adamanteus</name>
    <name type="common">Eastern diamondback rattlesnake</name>
    <dbReference type="NCBI Taxonomy" id="8729"/>
    <lineage>
        <taxon>Eukaryota</taxon>
        <taxon>Metazoa</taxon>
        <taxon>Chordata</taxon>
        <taxon>Craniata</taxon>
        <taxon>Vertebrata</taxon>
        <taxon>Euteleostomi</taxon>
        <taxon>Lepidosauria</taxon>
        <taxon>Squamata</taxon>
        <taxon>Bifurcata</taxon>
        <taxon>Unidentata</taxon>
        <taxon>Episquamata</taxon>
        <taxon>Toxicofera</taxon>
        <taxon>Serpentes</taxon>
        <taxon>Colubroidea</taxon>
        <taxon>Viperidae</taxon>
        <taxon>Crotalinae</taxon>
        <taxon>Crotalus</taxon>
    </lineage>
</organism>
<keyword evidence="4" id="KW-1185">Reference proteome</keyword>